<accession>A0A9D1KKS4</accession>
<keyword evidence="2 10" id="KW-0132">Cell division</keyword>
<comment type="caution">
    <text evidence="13">The sequence shown here is derived from an EMBL/GenBank/DDBJ whole genome shotgun (WGS) entry which is preliminary data.</text>
</comment>
<evidence type="ECO:0000313" key="13">
    <source>
        <dbReference type="EMBL" id="HIT58163.1"/>
    </source>
</evidence>
<dbReference type="InterPro" id="IPR007235">
    <property type="entry name" value="Glyco_trans_28_C"/>
</dbReference>
<dbReference type="GO" id="GO:0005886">
    <property type="term" value="C:plasma membrane"/>
    <property type="evidence" value="ECO:0007669"/>
    <property type="project" value="UniProtKB-SubCell"/>
</dbReference>
<keyword evidence="4 10" id="KW-0808">Transferase</keyword>
<organism evidence="13 14">
    <name type="scientific">Candidatus Faeciplasma pullistercoris</name>
    <dbReference type="NCBI Taxonomy" id="2840800"/>
    <lineage>
        <taxon>Bacteria</taxon>
        <taxon>Bacillati</taxon>
        <taxon>Bacillota</taxon>
        <taxon>Clostridia</taxon>
        <taxon>Eubacteriales</taxon>
        <taxon>Oscillospiraceae</taxon>
        <taxon>Oscillospiraceae incertae sedis</taxon>
        <taxon>Candidatus Faeciplasma</taxon>
    </lineage>
</organism>
<evidence type="ECO:0000256" key="5">
    <source>
        <dbReference type="ARBA" id="ARBA00022960"/>
    </source>
</evidence>
<dbReference type="Proteomes" id="UP000824136">
    <property type="component" value="Unassembled WGS sequence"/>
</dbReference>
<comment type="caution">
    <text evidence="10">Lacks conserved residue(s) required for the propagation of feature annotation.</text>
</comment>
<dbReference type="SUPFAM" id="SSF53756">
    <property type="entry name" value="UDP-Glycosyltransferase/glycogen phosphorylase"/>
    <property type="match status" value="1"/>
</dbReference>
<dbReference type="GO" id="GO:0051301">
    <property type="term" value="P:cell division"/>
    <property type="evidence" value="ECO:0007669"/>
    <property type="project" value="UniProtKB-KW"/>
</dbReference>
<comment type="function">
    <text evidence="10">Cell wall formation. Catalyzes the transfer of a GlcNAc subunit on undecaprenyl-pyrophosphoryl-MurNAc-pentapeptide (lipid intermediate I) to form undecaprenyl-pyrophosphoryl-MurNAc-(pentapeptide)GlcNAc (lipid intermediate II).</text>
</comment>
<dbReference type="PANTHER" id="PTHR21015">
    <property type="entry name" value="UDP-N-ACETYLGLUCOSAMINE--N-ACETYLMURAMYL-(PENTAPEPTIDE) PYROPHOSPHORYL-UNDECAPRENOL N-ACETYLGLUCOSAMINE TRANSFERASE 1"/>
    <property type="match status" value="1"/>
</dbReference>
<dbReference type="InterPro" id="IPR004276">
    <property type="entry name" value="GlycoTrans_28_N"/>
</dbReference>
<evidence type="ECO:0000256" key="3">
    <source>
        <dbReference type="ARBA" id="ARBA00022676"/>
    </source>
</evidence>
<evidence type="ECO:0000256" key="1">
    <source>
        <dbReference type="ARBA" id="ARBA00022475"/>
    </source>
</evidence>
<reference evidence="13" key="1">
    <citation type="submission" date="2020-10" db="EMBL/GenBank/DDBJ databases">
        <authorList>
            <person name="Gilroy R."/>
        </authorList>
    </citation>
    <scope>NUCLEOTIDE SEQUENCE</scope>
    <source>
        <strain evidence="13">CHK33-4379</strain>
    </source>
</reference>
<dbReference type="CDD" id="cd03785">
    <property type="entry name" value="GT28_MurG"/>
    <property type="match status" value="1"/>
</dbReference>
<keyword evidence="8 10" id="KW-0131">Cell cycle</keyword>
<dbReference type="EC" id="2.4.1.227" evidence="10"/>
<comment type="catalytic activity">
    <reaction evidence="10">
        <text>di-trans,octa-cis-undecaprenyl diphospho-N-acetyl-alpha-D-muramoyl-L-alanyl-D-glutamyl-meso-2,6-diaminopimeloyl-D-alanyl-D-alanine + UDP-N-acetyl-alpha-D-glucosamine = di-trans,octa-cis-undecaprenyl diphospho-[N-acetyl-alpha-D-glucosaminyl-(1-&gt;4)]-N-acetyl-alpha-D-muramoyl-L-alanyl-D-glutamyl-meso-2,6-diaminopimeloyl-D-alanyl-D-alanine + UDP + H(+)</text>
        <dbReference type="Rhea" id="RHEA:31227"/>
        <dbReference type="ChEBI" id="CHEBI:15378"/>
        <dbReference type="ChEBI" id="CHEBI:57705"/>
        <dbReference type="ChEBI" id="CHEBI:58223"/>
        <dbReference type="ChEBI" id="CHEBI:61387"/>
        <dbReference type="ChEBI" id="CHEBI:61388"/>
        <dbReference type="EC" id="2.4.1.227"/>
    </reaction>
</comment>
<reference evidence="13" key="2">
    <citation type="journal article" date="2021" name="PeerJ">
        <title>Extensive microbial diversity within the chicken gut microbiome revealed by metagenomics and culture.</title>
        <authorList>
            <person name="Gilroy R."/>
            <person name="Ravi A."/>
            <person name="Getino M."/>
            <person name="Pursley I."/>
            <person name="Horton D.L."/>
            <person name="Alikhan N.F."/>
            <person name="Baker D."/>
            <person name="Gharbi K."/>
            <person name="Hall N."/>
            <person name="Watson M."/>
            <person name="Adriaenssens E.M."/>
            <person name="Foster-Nyarko E."/>
            <person name="Jarju S."/>
            <person name="Secka A."/>
            <person name="Antonio M."/>
            <person name="Oren A."/>
            <person name="Chaudhuri R.R."/>
            <person name="La Ragione R."/>
            <person name="Hildebrand F."/>
            <person name="Pallen M.J."/>
        </authorList>
    </citation>
    <scope>NUCLEOTIDE SEQUENCE</scope>
    <source>
        <strain evidence="13">CHK33-4379</strain>
    </source>
</reference>
<sequence length="378" mass="41129">MLKVILSGGGTAGHVNPALAISEIIKEIYPDAEFLYVGTPNGIEKDLVAKAGLDFAPMNVAGFQRRLSLRNIKRNMTAAWYLMTSGSRSRQIISSFKPDLVIGTGGYVCGPIVRMAAKMGVKTIIHEQNAFPGVTTKLLANEVDRVMLTVKKAEEYMRDKDKCVVTGLPVRMGFVKGRLTKAEAKARLGLSRELCILSTGGSLGAGRINETVADLMAWYCREGIKVNHIHSYGKNGRGTFVASLRTKGVELEEHPEFIVKEYIDNMPTCMEAADLIISRCGAGALTEIEAVGCGSILVPSPIVAENHQYHNGKVLENAGAAILIEQKDLTSEWLIKTVDSLISDPERLRGLSRNAEKLYITDTPDRVAAVIKEVLEGK</sequence>
<evidence type="ECO:0000256" key="9">
    <source>
        <dbReference type="ARBA" id="ARBA00023316"/>
    </source>
</evidence>
<evidence type="ECO:0000256" key="4">
    <source>
        <dbReference type="ARBA" id="ARBA00022679"/>
    </source>
</evidence>
<evidence type="ECO:0000256" key="8">
    <source>
        <dbReference type="ARBA" id="ARBA00023306"/>
    </source>
</evidence>
<comment type="pathway">
    <text evidence="10">Cell wall biogenesis; peptidoglycan biosynthesis.</text>
</comment>
<evidence type="ECO:0000259" key="12">
    <source>
        <dbReference type="Pfam" id="PF04101"/>
    </source>
</evidence>
<feature type="binding site" evidence="10">
    <location>
        <position position="308"/>
    </location>
    <ligand>
        <name>UDP-N-acetyl-alpha-D-glucosamine</name>
        <dbReference type="ChEBI" id="CHEBI:57705"/>
    </ligand>
</feature>
<dbReference type="InterPro" id="IPR006009">
    <property type="entry name" value="GlcNAc_MurG"/>
</dbReference>
<evidence type="ECO:0000259" key="11">
    <source>
        <dbReference type="Pfam" id="PF03033"/>
    </source>
</evidence>
<feature type="domain" description="Glycosyltransferase family 28 N-terminal" evidence="11">
    <location>
        <begin position="4"/>
        <end position="147"/>
    </location>
</feature>
<evidence type="ECO:0000256" key="2">
    <source>
        <dbReference type="ARBA" id="ARBA00022618"/>
    </source>
</evidence>
<comment type="similarity">
    <text evidence="10">Belongs to the glycosyltransferase 28 family. MurG subfamily.</text>
</comment>
<feature type="binding site" evidence="10">
    <location>
        <position position="171"/>
    </location>
    <ligand>
        <name>UDP-N-acetyl-alpha-D-glucosamine</name>
        <dbReference type="ChEBI" id="CHEBI:57705"/>
    </ligand>
</feature>
<evidence type="ECO:0000256" key="7">
    <source>
        <dbReference type="ARBA" id="ARBA00023136"/>
    </source>
</evidence>
<comment type="subcellular location">
    <subcellularLocation>
        <location evidence="10">Cell membrane</location>
        <topology evidence="10">Peripheral membrane protein</topology>
        <orientation evidence="10">Cytoplasmic side</orientation>
    </subcellularLocation>
</comment>
<keyword evidence="9 10" id="KW-0961">Cell wall biogenesis/degradation</keyword>
<dbReference type="GO" id="GO:0005975">
    <property type="term" value="P:carbohydrate metabolic process"/>
    <property type="evidence" value="ECO:0007669"/>
    <property type="project" value="InterPro"/>
</dbReference>
<proteinExistence type="inferred from homology"/>
<keyword evidence="5 10" id="KW-0133">Cell shape</keyword>
<name>A0A9D1KKS4_9FIRM</name>
<evidence type="ECO:0000256" key="10">
    <source>
        <dbReference type="HAMAP-Rule" id="MF_00033"/>
    </source>
</evidence>
<dbReference type="GO" id="GO:0071555">
    <property type="term" value="P:cell wall organization"/>
    <property type="evidence" value="ECO:0007669"/>
    <property type="project" value="UniProtKB-KW"/>
</dbReference>
<dbReference type="Pfam" id="PF04101">
    <property type="entry name" value="Glyco_tran_28_C"/>
    <property type="match status" value="1"/>
</dbReference>
<feature type="binding site" evidence="10">
    <location>
        <position position="202"/>
    </location>
    <ligand>
        <name>UDP-N-acetyl-alpha-D-glucosamine</name>
        <dbReference type="ChEBI" id="CHEBI:57705"/>
    </ligand>
</feature>
<keyword evidence="3 10" id="KW-0328">Glycosyltransferase</keyword>
<feature type="binding site" evidence="10">
    <location>
        <begin position="11"/>
        <end position="13"/>
    </location>
    <ligand>
        <name>UDP-N-acetyl-alpha-D-glucosamine</name>
        <dbReference type="ChEBI" id="CHEBI:57705"/>
    </ligand>
</feature>
<gene>
    <name evidence="10" type="primary">murG</name>
    <name evidence="13" type="ORF">IAC39_00330</name>
</gene>
<keyword evidence="7 10" id="KW-0472">Membrane</keyword>
<dbReference type="Gene3D" id="3.40.50.2000">
    <property type="entry name" value="Glycogen Phosphorylase B"/>
    <property type="match status" value="2"/>
</dbReference>
<feature type="binding site" evidence="10">
    <location>
        <position position="263"/>
    </location>
    <ligand>
        <name>UDP-N-acetyl-alpha-D-glucosamine</name>
        <dbReference type="ChEBI" id="CHEBI:57705"/>
    </ligand>
</feature>
<dbReference type="PANTHER" id="PTHR21015:SF22">
    <property type="entry name" value="GLYCOSYLTRANSFERASE"/>
    <property type="match status" value="1"/>
</dbReference>
<keyword evidence="6 10" id="KW-0573">Peptidoglycan synthesis</keyword>
<dbReference type="GO" id="GO:0008360">
    <property type="term" value="P:regulation of cell shape"/>
    <property type="evidence" value="ECO:0007669"/>
    <property type="project" value="UniProtKB-KW"/>
</dbReference>
<dbReference type="GO" id="GO:0009252">
    <property type="term" value="P:peptidoglycan biosynthetic process"/>
    <property type="evidence" value="ECO:0007669"/>
    <property type="project" value="UniProtKB-UniRule"/>
</dbReference>
<feature type="domain" description="Glycosyl transferase family 28 C-terminal" evidence="12">
    <location>
        <begin position="196"/>
        <end position="355"/>
    </location>
</feature>
<dbReference type="HAMAP" id="MF_00033">
    <property type="entry name" value="MurG"/>
    <property type="match status" value="1"/>
</dbReference>
<evidence type="ECO:0000256" key="6">
    <source>
        <dbReference type="ARBA" id="ARBA00022984"/>
    </source>
</evidence>
<evidence type="ECO:0000313" key="14">
    <source>
        <dbReference type="Proteomes" id="UP000824136"/>
    </source>
</evidence>
<feature type="binding site" evidence="10">
    <location>
        <position position="129"/>
    </location>
    <ligand>
        <name>UDP-N-acetyl-alpha-D-glucosamine</name>
        <dbReference type="ChEBI" id="CHEBI:57705"/>
    </ligand>
</feature>
<dbReference type="GO" id="GO:0050511">
    <property type="term" value="F:undecaprenyldiphospho-muramoylpentapeptide beta-N-acetylglucosaminyltransferase activity"/>
    <property type="evidence" value="ECO:0007669"/>
    <property type="project" value="UniProtKB-UniRule"/>
</dbReference>
<dbReference type="AlphaFoldDB" id="A0A9D1KKS4"/>
<keyword evidence="1 10" id="KW-1003">Cell membrane</keyword>
<dbReference type="Pfam" id="PF03033">
    <property type="entry name" value="Glyco_transf_28"/>
    <property type="match status" value="1"/>
</dbReference>
<dbReference type="EMBL" id="DVLL01000001">
    <property type="protein sequence ID" value="HIT58163.1"/>
    <property type="molecule type" value="Genomic_DNA"/>
</dbReference>
<protein>
    <recommendedName>
        <fullName evidence="10">UDP-N-acetylglucosamine--N-acetylmuramyl-(pentapeptide) pyrophosphoryl-undecaprenol N-acetylglucosamine transferase</fullName>
        <ecNumber evidence="10">2.4.1.227</ecNumber>
    </recommendedName>
    <alternativeName>
        <fullName evidence="10">Undecaprenyl-PP-MurNAc-pentapeptide-UDPGlcNAc GlcNAc transferase</fullName>
    </alternativeName>
</protein>